<dbReference type="InterPro" id="IPR004143">
    <property type="entry name" value="BPL_LPL_catalytic"/>
</dbReference>
<dbReference type="GO" id="GO:0016874">
    <property type="term" value="F:ligase activity"/>
    <property type="evidence" value="ECO:0007669"/>
    <property type="project" value="UniProtKB-KW"/>
</dbReference>
<evidence type="ECO:0000313" key="6">
    <source>
        <dbReference type="Proteomes" id="UP000198778"/>
    </source>
</evidence>
<comment type="function">
    <text evidence="3">Catalyzes the transfer of endogenously produced octanoic acid from octanoyl-acyl-carrier-protein onto the lipoyl domain of GcvH, an intermediate carrier during protein lipoylation.</text>
</comment>
<evidence type="ECO:0000256" key="1">
    <source>
        <dbReference type="ARBA" id="ARBA00022679"/>
    </source>
</evidence>
<name>A0A1H0B5U5_9BACI</name>
<dbReference type="SUPFAM" id="SSF55681">
    <property type="entry name" value="Class II aaRS and biotin synthetases"/>
    <property type="match status" value="1"/>
</dbReference>
<dbReference type="EMBL" id="FNIL01000001">
    <property type="protein sequence ID" value="SDN41025.1"/>
    <property type="molecule type" value="Genomic_DNA"/>
</dbReference>
<keyword evidence="1 3" id="KW-0808">Transferase</keyword>
<dbReference type="CDD" id="cd16443">
    <property type="entry name" value="LplA"/>
    <property type="match status" value="1"/>
</dbReference>
<proteinExistence type="inferred from homology"/>
<keyword evidence="2 3" id="KW-0012">Acyltransferase</keyword>
<dbReference type="InterPro" id="IPR045864">
    <property type="entry name" value="aa-tRNA-synth_II/BPL/LPL"/>
</dbReference>
<dbReference type="Gene3D" id="3.30.930.10">
    <property type="entry name" value="Bira Bifunctional Protein, Domain 2"/>
    <property type="match status" value="1"/>
</dbReference>
<evidence type="ECO:0000313" key="5">
    <source>
        <dbReference type="EMBL" id="SDN41025.1"/>
    </source>
</evidence>
<dbReference type="STRING" id="745820.SAMN04488053_101766"/>
<dbReference type="InterPro" id="IPR024898">
    <property type="entry name" value="LipM"/>
</dbReference>
<sequence>METWSYIDSKKQNPAFNMAMDEKLMDWHRTGAVPPTIRFYEWDPPTLSLGYFQRIEKDIDLAQVKAHKIGLVRRATGGRAVLHDDELTYSVIVREDHPLMPASVTEAYRVISQGLLEGFREMGLDADFSVPKTEREKEELRNPRSAVCFDAPSWYEMVVNNRKIAGSAQTRQREVILQHGSIIRTLNEDQLFDMFKFPNERVRQRMQQGFKKKATPIEDLLNPLLSLEEMKRIFKKGFEKALNINLQPLDLSEKQLQEVRSLAASKYAQDSWNFKY</sequence>
<dbReference type="PANTHER" id="PTHR43679">
    <property type="entry name" value="OCTANOYLTRANSFERASE LIPM-RELATED"/>
    <property type="match status" value="1"/>
</dbReference>
<accession>A0A1H0B5U5</accession>
<feature type="active site" description="Acyl-thioester intermediate" evidence="3">
    <location>
        <position position="148"/>
    </location>
</feature>
<dbReference type="PANTHER" id="PTHR43679:SF2">
    <property type="entry name" value="OCTANOYL-[GCVH]:PROTEIN N-OCTANOYLTRANSFERASE"/>
    <property type="match status" value="1"/>
</dbReference>
<comment type="miscellaneous">
    <text evidence="3">In the reaction, the free carboxyl group of octanoic acid is attached via an amide linkage to the epsilon-amino group of a specific lysine residue of lipoyl domains of lipoate-dependent enzymes. The reaction proceeds via an octanoyl-thioester enzyme intermediate.</text>
</comment>
<dbReference type="EC" id="2.3.1.181" evidence="3"/>
<feature type="domain" description="BPL/LPL catalytic" evidence="4">
    <location>
        <begin position="31"/>
        <end position="246"/>
    </location>
</feature>
<evidence type="ECO:0000259" key="4">
    <source>
        <dbReference type="PROSITE" id="PS51733"/>
    </source>
</evidence>
<dbReference type="GO" id="GO:0009107">
    <property type="term" value="P:lipoate biosynthetic process"/>
    <property type="evidence" value="ECO:0007669"/>
    <property type="project" value="UniProtKB-UniRule"/>
</dbReference>
<dbReference type="GO" id="GO:0009249">
    <property type="term" value="P:protein lipoylation"/>
    <property type="evidence" value="ECO:0007669"/>
    <property type="project" value="UniProtKB-UniRule"/>
</dbReference>
<comment type="pathway">
    <text evidence="3">Protein modification; protein lipoylation via endogenous pathway; protein N(6)-(lipoyl)lysine from octanoyl-[acyl-carrier-protein].</text>
</comment>
<dbReference type="HAMAP" id="MF_02118">
    <property type="entry name" value="LipM"/>
    <property type="match status" value="1"/>
</dbReference>
<organism evidence="5 6">
    <name type="scientific">Alkalicoccus daliensis</name>
    <dbReference type="NCBI Taxonomy" id="745820"/>
    <lineage>
        <taxon>Bacteria</taxon>
        <taxon>Bacillati</taxon>
        <taxon>Bacillota</taxon>
        <taxon>Bacilli</taxon>
        <taxon>Bacillales</taxon>
        <taxon>Bacillaceae</taxon>
        <taxon>Alkalicoccus</taxon>
    </lineage>
</organism>
<comment type="subunit">
    <text evidence="3">Monomer.</text>
</comment>
<evidence type="ECO:0000256" key="3">
    <source>
        <dbReference type="HAMAP-Rule" id="MF_02118"/>
    </source>
</evidence>
<dbReference type="Pfam" id="PF21948">
    <property type="entry name" value="LplA-B_cat"/>
    <property type="match status" value="1"/>
</dbReference>
<feature type="site" description="Lowers pKa of active site Cys" evidence="3">
    <location>
        <position position="163"/>
    </location>
</feature>
<dbReference type="InterPro" id="IPR050664">
    <property type="entry name" value="Octanoyltrans_LipM/LipL"/>
</dbReference>
<dbReference type="RefSeq" id="WP_425284405.1">
    <property type="nucleotide sequence ID" value="NZ_FNIL01000001.1"/>
</dbReference>
<gene>
    <name evidence="3" type="primary">lipM</name>
    <name evidence="5" type="ORF">SAMN04488053_101766</name>
</gene>
<reference evidence="6" key="1">
    <citation type="submission" date="2016-10" db="EMBL/GenBank/DDBJ databases">
        <authorList>
            <person name="Varghese N."/>
            <person name="Submissions S."/>
        </authorList>
    </citation>
    <scope>NUCLEOTIDE SEQUENCE [LARGE SCALE GENOMIC DNA]</scope>
    <source>
        <strain evidence="6">CGMCC 1.10369</strain>
    </source>
</reference>
<keyword evidence="5" id="KW-0436">Ligase</keyword>
<comment type="catalytic activity">
    <reaction evidence="3">
        <text>octanoyl-[ACP] + L-lysyl-[protein] = N(6)-octanoyl-L-lysyl-[protein] + holo-[ACP] + H(+)</text>
        <dbReference type="Rhea" id="RHEA:17665"/>
        <dbReference type="Rhea" id="RHEA-COMP:9636"/>
        <dbReference type="Rhea" id="RHEA-COMP:9685"/>
        <dbReference type="Rhea" id="RHEA-COMP:9752"/>
        <dbReference type="Rhea" id="RHEA-COMP:9928"/>
        <dbReference type="ChEBI" id="CHEBI:15378"/>
        <dbReference type="ChEBI" id="CHEBI:29969"/>
        <dbReference type="ChEBI" id="CHEBI:64479"/>
        <dbReference type="ChEBI" id="CHEBI:78463"/>
        <dbReference type="ChEBI" id="CHEBI:78809"/>
        <dbReference type="EC" id="2.3.1.181"/>
    </reaction>
</comment>
<dbReference type="GO" id="GO:0033819">
    <property type="term" value="F:lipoyl(octanoyl) transferase activity"/>
    <property type="evidence" value="ECO:0007669"/>
    <property type="project" value="UniProtKB-UniRule"/>
</dbReference>
<dbReference type="Proteomes" id="UP000198778">
    <property type="component" value="Unassembled WGS sequence"/>
</dbReference>
<keyword evidence="6" id="KW-1185">Reference proteome</keyword>
<dbReference type="AlphaFoldDB" id="A0A1H0B5U5"/>
<evidence type="ECO:0000256" key="2">
    <source>
        <dbReference type="ARBA" id="ARBA00023315"/>
    </source>
</evidence>
<comment type="similarity">
    <text evidence="3">Belongs to the octanoyltransferase LipM family.</text>
</comment>
<protein>
    <recommendedName>
        <fullName evidence="3">Octanoyltransferase LipM</fullName>
        <ecNumber evidence="3">2.3.1.181</ecNumber>
    </recommendedName>
    <alternativeName>
        <fullName evidence="3">Octanoyl-[acyl-carrier-protein]:[GcvH] N-octanoyltransferase</fullName>
    </alternativeName>
</protein>
<dbReference type="PROSITE" id="PS51733">
    <property type="entry name" value="BPL_LPL_CATALYTIC"/>
    <property type="match status" value="1"/>
</dbReference>